<proteinExistence type="predicted"/>
<reference evidence="1 2" key="1">
    <citation type="submission" date="2018-07" db="EMBL/GenBank/DDBJ databases">
        <title>Comparative genomes isolates from brazilian mangrove.</title>
        <authorList>
            <person name="De Araujo J.E."/>
            <person name="Taketani R.G."/>
            <person name="Silva M.C.P."/>
            <person name="Lourenco M.V."/>
            <person name="Oliveira V.M."/>
            <person name="Andreote F.D."/>
        </authorList>
    </citation>
    <scope>NUCLEOTIDE SEQUENCE [LARGE SCALE GENOMIC DNA]</scope>
    <source>
        <strain evidence="1 2">HEX PRIS-MGV</strain>
    </source>
</reference>
<protein>
    <submittedName>
        <fullName evidence="1">Uncharacterized protein</fullName>
    </submittedName>
</protein>
<dbReference type="AlphaFoldDB" id="A0A368KKX2"/>
<dbReference type="RefSeq" id="WP_114372450.1">
    <property type="nucleotide sequence ID" value="NZ_QPEX01000045.1"/>
</dbReference>
<evidence type="ECO:0000313" key="1">
    <source>
        <dbReference type="EMBL" id="RCS41344.1"/>
    </source>
</evidence>
<accession>A0A368KKX2</accession>
<dbReference type="EMBL" id="QPEX01000045">
    <property type="protein sequence ID" value="RCS41344.1"/>
    <property type="molecule type" value="Genomic_DNA"/>
</dbReference>
<comment type="caution">
    <text evidence="1">The sequence shown here is derived from an EMBL/GenBank/DDBJ whole genome shotgun (WGS) entry which is preliminary data.</text>
</comment>
<dbReference type="Proteomes" id="UP000253562">
    <property type="component" value="Unassembled WGS sequence"/>
</dbReference>
<evidence type="ECO:0000313" key="2">
    <source>
        <dbReference type="Proteomes" id="UP000253562"/>
    </source>
</evidence>
<name>A0A368KKX2_9BACT</name>
<dbReference type="OrthoDB" id="282175at2"/>
<organism evidence="1 2">
    <name type="scientific">Bremerella cremea</name>
    <dbReference type="NCBI Taxonomy" id="1031537"/>
    <lineage>
        <taxon>Bacteria</taxon>
        <taxon>Pseudomonadati</taxon>
        <taxon>Planctomycetota</taxon>
        <taxon>Planctomycetia</taxon>
        <taxon>Pirellulales</taxon>
        <taxon>Pirellulaceae</taxon>
        <taxon>Bremerella</taxon>
    </lineage>
</organism>
<sequence>MVTMNAVVYEKNGQTYVWAFREGEEQRALEAICQAANNSELDLDWIDANVIWQRMGEAPEQVEVREMASYLARNSRR</sequence>
<gene>
    <name evidence="1" type="ORF">DTL42_22540</name>
</gene>